<evidence type="ECO:0000313" key="10">
    <source>
        <dbReference type="Proteomes" id="UP000005038"/>
    </source>
</evidence>
<evidence type="ECO:0000256" key="5">
    <source>
        <dbReference type="ARBA" id="ARBA00058938"/>
    </source>
</evidence>
<dbReference type="FunFam" id="1.10.10.10:FF:000056">
    <property type="entry name" value="IclR family transcriptional regulator"/>
    <property type="match status" value="1"/>
</dbReference>
<dbReference type="InterPro" id="IPR050707">
    <property type="entry name" value="HTH_MetabolicPath_Reg"/>
</dbReference>
<evidence type="ECO:0000259" key="8">
    <source>
        <dbReference type="PROSITE" id="PS51078"/>
    </source>
</evidence>
<dbReference type="GO" id="GO:0003700">
    <property type="term" value="F:DNA-binding transcription factor activity"/>
    <property type="evidence" value="ECO:0007669"/>
    <property type="project" value="TreeGrafter"/>
</dbReference>
<dbReference type="PROSITE" id="PS51078">
    <property type="entry name" value="ICLR_ED"/>
    <property type="match status" value="1"/>
</dbReference>
<dbReference type="InterPro" id="IPR036388">
    <property type="entry name" value="WH-like_DNA-bd_sf"/>
</dbReference>
<dbReference type="AlphaFoldDB" id="H5TRK1"/>
<proteinExistence type="predicted"/>
<evidence type="ECO:0000256" key="2">
    <source>
        <dbReference type="ARBA" id="ARBA00023015"/>
    </source>
</evidence>
<dbReference type="InterPro" id="IPR036390">
    <property type="entry name" value="WH_DNA-bd_sf"/>
</dbReference>
<dbReference type="RefSeq" id="WP_007240293.1">
    <property type="nucleotide sequence ID" value="NZ_BAFB01000196.1"/>
</dbReference>
<dbReference type="EMBL" id="BAFB01000196">
    <property type="protein sequence ID" value="GAB36109.1"/>
    <property type="molecule type" value="Genomic_DNA"/>
</dbReference>
<sequence length="252" mass="27166">MPGPIQSIQRAAAVLDLLERSPRSLSLREIAAELALPKATVHGILSTLAHIGYVDQEGDGSYAPGVRHSGGASVLDGNVLRSAAMGWCDTLASMLDMQVWLEVLNVDAAEVVHHVFRPDDSPQRMRVGERLPLHASAGGKLLLAYSQDRDRLLRNMILDRFTSETVVSRTDLTAEIATVRQTGLAIEHGEYEHGTAAAAVPLHGRRPGEIGALVVVGPPSSVFRSGSLPRNQVIDQMRQAATSIDRELGVHR</sequence>
<dbReference type="Pfam" id="PF09339">
    <property type="entry name" value="HTH_IclR"/>
    <property type="match status" value="1"/>
</dbReference>
<dbReference type="InterPro" id="IPR029016">
    <property type="entry name" value="GAF-like_dom_sf"/>
</dbReference>
<keyword evidence="2" id="KW-0805">Transcription regulation</keyword>
<keyword evidence="10" id="KW-1185">Reference proteome</keyword>
<reference evidence="9" key="1">
    <citation type="submission" date="2012-02" db="EMBL/GenBank/DDBJ databases">
        <title>Whole genome shotgun sequence of Gordonia otitidis NBRC 100426.</title>
        <authorList>
            <person name="Yoshida I."/>
            <person name="Hosoyama A."/>
            <person name="Tsuchikane K."/>
            <person name="Katsumata H."/>
            <person name="Yamazaki S."/>
            <person name="Fujita N."/>
        </authorList>
    </citation>
    <scope>NUCLEOTIDE SEQUENCE [LARGE SCALE GENOMIC DNA]</scope>
    <source>
        <strain evidence="9">NBRC 100426</strain>
    </source>
</reference>
<feature type="domain" description="HTH iclR-type" evidence="7">
    <location>
        <begin position="5"/>
        <end position="66"/>
    </location>
</feature>
<dbReference type="PANTHER" id="PTHR30136">
    <property type="entry name" value="HELIX-TURN-HELIX TRANSCRIPTIONAL REGULATOR, ICLR FAMILY"/>
    <property type="match status" value="1"/>
</dbReference>
<evidence type="ECO:0000256" key="6">
    <source>
        <dbReference type="ARBA" id="ARBA00070406"/>
    </source>
</evidence>
<dbReference type="OrthoDB" id="4474604at2"/>
<dbReference type="Gene3D" id="1.10.10.10">
    <property type="entry name" value="Winged helix-like DNA-binding domain superfamily/Winged helix DNA-binding domain"/>
    <property type="match status" value="1"/>
</dbReference>
<gene>
    <name evidence="9" type="ORF">GOOTI_196_00060</name>
</gene>
<comment type="caution">
    <text evidence="9">The sequence shown here is derived from an EMBL/GenBank/DDBJ whole genome shotgun (WGS) entry which is preliminary data.</text>
</comment>
<name>H5TRK1_GORO1</name>
<dbReference type="InterPro" id="IPR014757">
    <property type="entry name" value="Tscrpt_reg_IclR_C"/>
</dbReference>
<evidence type="ECO:0000256" key="3">
    <source>
        <dbReference type="ARBA" id="ARBA00023125"/>
    </source>
</evidence>
<dbReference type="GO" id="GO:0006071">
    <property type="term" value="P:glycerol metabolic process"/>
    <property type="evidence" value="ECO:0007669"/>
    <property type="project" value="UniProtKB-KW"/>
</dbReference>
<dbReference type="GO" id="GO:0045892">
    <property type="term" value="P:negative regulation of DNA-templated transcription"/>
    <property type="evidence" value="ECO:0007669"/>
    <property type="project" value="TreeGrafter"/>
</dbReference>
<evidence type="ECO:0000256" key="1">
    <source>
        <dbReference type="ARBA" id="ARBA00022798"/>
    </source>
</evidence>
<evidence type="ECO:0000256" key="4">
    <source>
        <dbReference type="ARBA" id="ARBA00023163"/>
    </source>
</evidence>
<feature type="domain" description="IclR-ED" evidence="8">
    <location>
        <begin position="66"/>
        <end position="250"/>
    </location>
</feature>
<dbReference type="SMART" id="SM00346">
    <property type="entry name" value="HTH_ICLR"/>
    <property type="match status" value="1"/>
</dbReference>
<protein>
    <recommendedName>
        <fullName evidence="6">Glycerol operon regulatory protein</fullName>
    </recommendedName>
</protein>
<dbReference type="SUPFAM" id="SSF55781">
    <property type="entry name" value="GAF domain-like"/>
    <property type="match status" value="1"/>
</dbReference>
<dbReference type="InterPro" id="IPR005471">
    <property type="entry name" value="Tscrpt_reg_IclR_N"/>
</dbReference>
<dbReference type="PROSITE" id="PS51077">
    <property type="entry name" value="HTH_ICLR"/>
    <property type="match status" value="1"/>
</dbReference>
<dbReference type="SUPFAM" id="SSF46785">
    <property type="entry name" value="Winged helix' DNA-binding domain"/>
    <property type="match status" value="1"/>
</dbReference>
<keyword evidence="1" id="KW-0319">Glycerol metabolism</keyword>
<dbReference type="Proteomes" id="UP000005038">
    <property type="component" value="Unassembled WGS sequence"/>
</dbReference>
<organism evidence="9 10">
    <name type="scientific">Gordonia otitidis (strain DSM 44809 / CCUG 52243 / JCM 12355 / NBRC 100426 / IFM 10032)</name>
    <dbReference type="NCBI Taxonomy" id="1108044"/>
    <lineage>
        <taxon>Bacteria</taxon>
        <taxon>Bacillati</taxon>
        <taxon>Actinomycetota</taxon>
        <taxon>Actinomycetes</taxon>
        <taxon>Mycobacteriales</taxon>
        <taxon>Gordoniaceae</taxon>
        <taxon>Gordonia</taxon>
    </lineage>
</organism>
<accession>H5TRK1</accession>
<dbReference type="PANTHER" id="PTHR30136:SF24">
    <property type="entry name" value="HTH-TYPE TRANSCRIPTIONAL REPRESSOR ALLR"/>
    <property type="match status" value="1"/>
</dbReference>
<evidence type="ECO:0000259" key="7">
    <source>
        <dbReference type="PROSITE" id="PS51077"/>
    </source>
</evidence>
<dbReference type="GO" id="GO:0003677">
    <property type="term" value="F:DNA binding"/>
    <property type="evidence" value="ECO:0007669"/>
    <property type="project" value="UniProtKB-KW"/>
</dbReference>
<dbReference type="Pfam" id="PF01614">
    <property type="entry name" value="IclR_C"/>
    <property type="match status" value="1"/>
</dbReference>
<keyword evidence="4" id="KW-0804">Transcription</keyword>
<evidence type="ECO:0000313" key="9">
    <source>
        <dbReference type="EMBL" id="GAB36109.1"/>
    </source>
</evidence>
<dbReference type="STRING" id="1108044.GOOTI_196_00060"/>
<dbReference type="Gene3D" id="3.30.450.40">
    <property type="match status" value="1"/>
</dbReference>
<keyword evidence="3" id="KW-0238">DNA-binding</keyword>
<comment type="function">
    <text evidence="5">May be an activator protein for the gylABX operon.</text>
</comment>